<feature type="region of interest" description="Disordered" evidence="1">
    <location>
        <begin position="144"/>
        <end position="253"/>
    </location>
</feature>
<dbReference type="GeneID" id="34466344"/>
<name>A0A1L9VSJ7_ASPGL</name>
<evidence type="ECO:0000313" key="3">
    <source>
        <dbReference type="Proteomes" id="UP000184300"/>
    </source>
</evidence>
<accession>A0A1L9VSJ7</accession>
<proteinExistence type="predicted"/>
<sequence length="385" mass="42240">MDIQSLYPLVYLITATSTSAPAVTSVWRSFLVDLDNIEFYQPQPSKSLELGPARSTQPVLLPPFLSVAAACKALPRDDGFLLLARSYGEHSACGPARPNSFDVELTKFAKTEPQVMDSRTDNNLSQRGNGNVILDAATLSPTASLPSFDEGTDLAGRSEVVIPPPPRRKPSVVAQRQTSECQNRQRGDDGSRRSSRSSKLEPRVSQRHSKRQRIVTRSMRESSKRALSLHSAGSPTRPTQSTPDLPHLSPAGHYSTRDIVGRAILTIDSYGPQQEYFFSFIPILPSQLNTLSLQSSSPKEPALPVSLSCAPAASNPKKSVKKRPYSSAEDLLVSLKATGSMDWEEVAQHFQDRSAGALQVHYSTKLKHKAASCRRRHPRSSRKNV</sequence>
<gene>
    <name evidence="2" type="ORF">ASPGLDRAFT_80761</name>
</gene>
<dbReference type="EMBL" id="KV878892">
    <property type="protein sequence ID" value="OJJ86870.1"/>
    <property type="molecule type" value="Genomic_DNA"/>
</dbReference>
<feature type="compositionally biased region" description="Basic residues" evidence="1">
    <location>
        <begin position="205"/>
        <end position="214"/>
    </location>
</feature>
<evidence type="ECO:0000256" key="1">
    <source>
        <dbReference type="SAM" id="MobiDB-lite"/>
    </source>
</evidence>
<dbReference type="AlphaFoldDB" id="A0A1L9VSJ7"/>
<keyword evidence="3" id="KW-1185">Reference proteome</keyword>
<dbReference type="OrthoDB" id="4492772at2759"/>
<dbReference type="Proteomes" id="UP000184300">
    <property type="component" value="Unassembled WGS sequence"/>
</dbReference>
<dbReference type="VEuPathDB" id="FungiDB:ASPGLDRAFT_80761"/>
<reference evidence="3" key="1">
    <citation type="journal article" date="2017" name="Genome Biol.">
        <title>Comparative genomics reveals high biological diversity and specific adaptations in the industrially and medically important fungal genus Aspergillus.</title>
        <authorList>
            <person name="de Vries R.P."/>
            <person name="Riley R."/>
            <person name="Wiebenga A."/>
            <person name="Aguilar-Osorio G."/>
            <person name="Amillis S."/>
            <person name="Uchima C.A."/>
            <person name="Anderluh G."/>
            <person name="Asadollahi M."/>
            <person name="Askin M."/>
            <person name="Barry K."/>
            <person name="Battaglia E."/>
            <person name="Bayram O."/>
            <person name="Benocci T."/>
            <person name="Braus-Stromeyer S.A."/>
            <person name="Caldana C."/>
            <person name="Canovas D."/>
            <person name="Cerqueira G.C."/>
            <person name="Chen F."/>
            <person name="Chen W."/>
            <person name="Choi C."/>
            <person name="Clum A."/>
            <person name="Dos Santos R.A."/>
            <person name="Damasio A.R."/>
            <person name="Diallinas G."/>
            <person name="Emri T."/>
            <person name="Fekete E."/>
            <person name="Flipphi M."/>
            <person name="Freyberg S."/>
            <person name="Gallo A."/>
            <person name="Gournas C."/>
            <person name="Habgood R."/>
            <person name="Hainaut M."/>
            <person name="Harispe M.L."/>
            <person name="Henrissat B."/>
            <person name="Hilden K.S."/>
            <person name="Hope R."/>
            <person name="Hossain A."/>
            <person name="Karabika E."/>
            <person name="Karaffa L."/>
            <person name="Karanyi Z."/>
            <person name="Krasevec N."/>
            <person name="Kuo A."/>
            <person name="Kusch H."/>
            <person name="LaButti K."/>
            <person name="Lagendijk E.L."/>
            <person name="Lapidus A."/>
            <person name="Levasseur A."/>
            <person name="Lindquist E."/>
            <person name="Lipzen A."/>
            <person name="Logrieco A.F."/>
            <person name="MacCabe A."/>
            <person name="Maekelae M.R."/>
            <person name="Malavazi I."/>
            <person name="Melin P."/>
            <person name="Meyer V."/>
            <person name="Mielnichuk N."/>
            <person name="Miskei M."/>
            <person name="Molnar A.P."/>
            <person name="Mule G."/>
            <person name="Ngan C.Y."/>
            <person name="Orejas M."/>
            <person name="Orosz E."/>
            <person name="Ouedraogo J.P."/>
            <person name="Overkamp K.M."/>
            <person name="Park H.-S."/>
            <person name="Perrone G."/>
            <person name="Piumi F."/>
            <person name="Punt P.J."/>
            <person name="Ram A.F."/>
            <person name="Ramon A."/>
            <person name="Rauscher S."/>
            <person name="Record E."/>
            <person name="Riano-Pachon D.M."/>
            <person name="Robert V."/>
            <person name="Roehrig J."/>
            <person name="Ruller R."/>
            <person name="Salamov A."/>
            <person name="Salih N.S."/>
            <person name="Samson R.A."/>
            <person name="Sandor E."/>
            <person name="Sanguinetti M."/>
            <person name="Schuetze T."/>
            <person name="Sepcic K."/>
            <person name="Shelest E."/>
            <person name="Sherlock G."/>
            <person name="Sophianopoulou V."/>
            <person name="Squina F.M."/>
            <person name="Sun H."/>
            <person name="Susca A."/>
            <person name="Todd R.B."/>
            <person name="Tsang A."/>
            <person name="Unkles S.E."/>
            <person name="van de Wiele N."/>
            <person name="van Rossen-Uffink D."/>
            <person name="Oliveira J.V."/>
            <person name="Vesth T.C."/>
            <person name="Visser J."/>
            <person name="Yu J.-H."/>
            <person name="Zhou M."/>
            <person name="Andersen M.R."/>
            <person name="Archer D.B."/>
            <person name="Baker S.E."/>
            <person name="Benoit I."/>
            <person name="Brakhage A.A."/>
            <person name="Braus G.H."/>
            <person name="Fischer R."/>
            <person name="Frisvad J.C."/>
            <person name="Goldman G.H."/>
            <person name="Houbraken J."/>
            <person name="Oakley B."/>
            <person name="Pocsi I."/>
            <person name="Scazzocchio C."/>
            <person name="Seiboth B."/>
            <person name="vanKuyk P.A."/>
            <person name="Wortman J."/>
            <person name="Dyer P.S."/>
            <person name="Grigoriev I.V."/>
        </authorList>
    </citation>
    <scope>NUCLEOTIDE SEQUENCE [LARGE SCALE GENOMIC DNA]</scope>
    <source>
        <strain evidence="3">CBS 516.65</strain>
    </source>
</reference>
<feature type="compositionally biased region" description="Basic and acidic residues" evidence="1">
    <location>
        <begin position="183"/>
        <end position="204"/>
    </location>
</feature>
<feature type="compositionally biased region" description="Polar residues" evidence="1">
    <location>
        <begin position="231"/>
        <end position="243"/>
    </location>
</feature>
<organism evidence="2 3">
    <name type="scientific">Aspergillus glaucus CBS 516.65</name>
    <dbReference type="NCBI Taxonomy" id="1160497"/>
    <lineage>
        <taxon>Eukaryota</taxon>
        <taxon>Fungi</taxon>
        <taxon>Dikarya</taxon>
        <taxon>Ascomycota</taxon>
        <taxon>Pezizomycotina</taxon>
        <taxon>Eurotiomycetes</taxon>
        <taxon>Eurotiomycetidae</taxon>
        <taxon>Eurotiales</taxon>
        <taxon>Aspergillaceae</taxon>
        <taxon>Aspergillus</taxon>
        <taxon>Aspergillus subgen. Aspergillus</taxon>
    </lineage>
</organism>
<feature type="region of interest" description="Disordered" evidence="1">
    <location>
        <begin position="293"/>
        <end position="321"/>
    </location>
</feature>
<dbReference type="RefSeq" id="XP_022403559.1">
    <property type="nucleotide sequence ID" value="XM_022550084.1"/>
</dbReference>
<evidence type="ECO:0008006" key="4">
    <source>
        <dbReference type="Google" id="ProtNLM"/>
    </source>
</evidence>
<evidence type="ECO:0000313" key="2">
    <source>
        <dbReference type="EMBL" id="OJJ86870.1"/>
    </source>
</evidence>
<dbReference type="STRING" id="1160497.A0A1L9VSJ7"/>
<protein>
    <recommendedName>
        <fullName evidence="4">Myb-like domain-containing protein</fullName>
    </recommendedName>
</protein>